<reference evidence="1" key="1">
    <citation type="submission" date="2020-05" db="EMBL/GenBank/DDBJ databases">
        <authorList>
            <person name="Rincon C."/>
            <person name="Sanders R I."/>
            <person name="Robbins C."/>
            <person name="Chaturvedi A."/>
        </authorList>
    </citation>
    <scope>NUCLEOTIDE SEQUENCE</scope>
    <source>
        <strain evidence="1">CHB12</strain>
    </source>
</reference>
<dbReference type="EMBL" id="CAGKOT010000115">
    <property type="protein sequence ID" value="CAB5396246.1"/>
    <property type="molecule type" value="Genomic_DNA"/>
</dbReference>
<dbReference type="Proteomes" id="UP000684084">
    <property type="component" value="Unassembled WGS sequence"/>
</dbReference>
<dbReference type="AlphaFoldDB" id="A0A915ZYS5"/>
<evidence type="ECO:0000313" key="2">
    <source>
        <dbReference type="Proteomes" id="UP000684084"/>
    </source>
</evidence>
<name>A0A915ZYS5_9GLOM</name>
<dbReference type="OrthoDB" id="93990at2759"/>
<comment type="caution">
    <text evidence="1">The sequence shown here is derived from an EMBL/GenBank/DDBJ whole genome shotgun (WGS) entry which is preliminary data.</text>
</comment>
<evidence type="ECO:0000313" key="1">
    <source>
        <dbReference type="EMBL" id="CAB5396246.1"/>
    </source>
</evidence>
<gene>
    <name evidence="1" type="ORF">CHRIB12_LOCUS24241</name>
</gene>
<sequence length="128" mass="14815">MKIKRVRKANTPPAELQSLEQINISDLFYHTFNKELFLVKNIEIRIYVLMNEKFKELYQVLFQNLIKFAEENNISLRPSKILTNFEIVAINASNEEFSGVINKAFVPSSKISIAFNTLKSSILSEDRS</sequence>
<protein>
    <submittedName>
        <fullName evidence="1">Uncharacterized protein</fullName>
    </submittedName>
</protein>
<accession>A0A915ZYS5</accession>
<organism evidence="1 2">
    <name type="scientific">Rhizophagus irregularis</name>
    <dbReference type="NCBI Taxonomy" id="588596"/>
    <lineage>
        <taxon>Eukaryota</taxon>
        <taxon>Fungi</taxon>
        <taxon>Fungi incertae sedis</taxon>
        <taxon>Mucoromycota</taxon>
        <taxon>Glomeromycotina</taxon>
        <taxon>Glomeromycetes</taxon>
        <taxon>Glomerales</taxon>
        <taxon>Glomeraceae</taxon>
        <taxon>Rhizophagus</taxon>
    </lineage>
</organism>
<proteinExistence type="predicted"/>